<dbReference type="InterPro" id="IPR011545">
    <property type="entry name" value="DEAD/DEAH_box_helicase_dom"/>
</dbReference>
<evidence type="ECO:0000313" key="8">
    <source>
        <dbReference type="Proteomes" id="UP000465601"/>
    </source>
</evidence>
<protein>
    <submittedName>
        <fullName evidence="7">DEAD/DEAH box helicase</fullName>
    </submittedName>
</protein>
<dbReference type="Proteomes" id="UP000465601">
    <property type="component" value="Unassembled WGS sequence"/>
</dbReference>
<dbReference type="InterPro" id="IPR014001">
    <property type="entry name" value="Helicase_ATP-bd"/>
</dbReference>
<accession>A0A833M8Q2</accession>
<organism evidence="7 8">
    <name type="scientific">Alkaliphilus serpentinus</name>
    <dbReference type="NCBI Taxonomy" id="1482731"/>
    <lineage>
        <taxon>Bacteria</taxon>
        <taxon>Bacillati</taxon>
        <taxon>Bacillota</taxon>
        <taxon>Clostridia</taxon>
        <taxon>Peptostreptococcales</taxon>
        <taxon>Natronincolaceae</taxon>
        <taxon>Alkaliphilus</taxon>
    </lineage>
</organism>
<dbReference type="Pfam" id="PF00270">
    <property type="entry name" value="DEAD"/>
    <property type="match status" value="1"/>
</dbReference>
<evidence type="ECO:0000256" key="4">
    <source>
        <dbReference type="ARBA" id="ARBA00022840"/>
    </source>
</evidence>
<dbReference type="SMART" id="SM00487">
    <property type="entry name" value="DEXDc"/>
    <property type="match status" value="1"/>
</dbReference>
<dbReference type="InterPro" id="IPR001650">
    <property type="entry name" value="Helicase_C-like"/>
</dbReference>
<dbReference type="PROSITE" id="PS51192">
    <property type="entry name" value="HELICASE_ATP_BIND_1"/>
    <property type="match status" value="1"/>
</dbReference>
<dbReference type="EMBL" id="WBZB01000047">
    <property type="protein sequence ID" value="KAB3527066.1"/>
    <property type="molecule type" value="Genomic_DNA"/>
</dbReference>
<keyword evidence="8" id="KW-1185">Reference proteome</keyword>
<dbReference type="InterPro" id="IPR050474">
    <property type="entry name" value="Hel308_SKI2-like"/>
</dbReference>
<dbReference type="PANTHER" id="PTHR47961">
    <property type="entry name" value="DNA POLYMERASE THETA, PUTATIVE (AFU_ORTHOLOGUE AFUA_1G05260)-RELATED"/>
    <property type="match status" value="1"/>
</dbReference>
<keyword evidence="2" id="KW-0378">Hydrolase</keyword>
<reference evidence="7 8" key="1">
    <citation type="submission" date="2019-10" db="EMBL/GenBank/DDBJ databases">
        <title>Alkaliphilus serpentinus sp. nov. and Alkaliphilus pronyensis sp. nov., two novel anaerobic alkaliphilic species isolated from the serpentinized-hosted hydrothermal field of the Prony Bay (New Caledonia).</title>
        <authorList>
            <person name="Postec A."/>
        </authorList>
    </citation>
    <scope>NUCLEOTIDE SEQUENCE [LARGE SCALE GENOMIC DNA]</scope>
    <source>
        <strain evidence="7 8">LacT</strain>
    </source>
</reference>
<feature type="domain" description="Helicase C-terminal" evidence="6">
    <location>
        <begin position="364"/>
        <end position="571"/>
    </location>
</feature>
<dbReference type="AlphaFoldDB" id="A0A833M8Q2"/>
<evidence type="ECO:0000313" key="7">
    <source>
        <dbReference type="EMBL" id="KAB3527066.1"/>
    </source>
</evidence>
<dbReference type="Gene3D" id="3.40.50.300">
    <property type="entry name" value="P-loop containing nucleotide triphosphate hydrolases"/>
    <property type="match status" value="2"/>
</dbReference>
<evidence type="ECO:0000256" key="1">
    <source>
        <dbReference type="ARBA" id="ARBA00022741"/>
    </source>
</evidence>
<dbReference type="GO" id="GO:0003676">
    <property type="term" value="F:nucleic acid binding"/>
    <property type="evidence" value="ECO:0007669"/>
    <property type="project" value="InterPro"/>
</dbReference>
<dbReference type="RefSeq" id="WP_151866762.1">
    <property type="nucleotide sequence ID" value="NZ_WBZB01000047.1"/>
</dbReference>
<dbReference type="GO" id="GO:0005524">
    <property type="term" value="F:ATP binding"/>
    <property type="evidence" value="ECO:0007669"/>
    <property type="project" value="UniProtKB-KW"/>
</dbReference>
<dbReference type="Pfam" id="PF00271">
    <property type="entry name" value="Helicase_C"/>
    <property type="match status" value="1"/>
</dbReference>
<feature type="domain" description="Helicase ATP-binding" evidence="5">
    <location>
        <begin position="146"/>
        <end position="309"/>
    </location>
</feature>
<name>A0A833M8Q2_9FIRM</name>
<evidence type="ECO:0000259" key="6">
    <source>
        <dbReference type="PROSITE" id="PS51194"/>
    </source>
</evidence>
<proteinExistence type="predicted"/>
<evidence type="ECO:0000259" key="5">
    <source>
        <dbReference type="PROSITE" id="PS51192"/>
    </source>
</evidence>
<sequence length="864" mass="101762">MGLLKELSRRVLRDEYFIELFMKIERIKFQDFFKLTEVHELSSKEYHDLLRFADILSYSEESDDRNICYKIISMLYDDYSYDEYYIGIANAVLVRLGNFPALELVLKSNNKIFTNEEIEMEKIIKQTFQRDPHGENVFTDPQYKIYEALKSNNHFSFSGPTSLGKSFIMEAFIKYLIFEHNFTENMVILVPTRALINQVTNKMKSELIDIAGGNFNDIKYKVLSHPVIPRLLEDTKARYIFVFTPERLISYLSNNENQKVDYMFIDEAHKMVSNKDSRGPLFYHAILQAERKSVKLFFASPNVPNADVFLHLFEKSTEETMSIKESPVAQNRYFLDIYNHNLTLFSDLGEDYAESMHSAYQKYDFNQWLYKLGDGNKNIIYCNSTKDTIDYAISFAKLLPDKDNEQINELIELIKEHIHRDYYLIDCLKKGVGYHFGRLPQRVRERIESLFSEKIIDYLFCTSTLLEGVNLPAKNIFILNNAIGLSKFTDIDFWNLAGRAGRLTKELSGNIICTKILDKRNRWDNPIKDLEVVRSREIRKIQPYVIKGQKKFYINIGRSLEGKEFTRKSVTSAEKEIWDHYANIAFIHQIREEQSVLKANFIAQVEGANQLLRKKVKNNMVPVEILSTSSMIKEKYQNNAWQLEKINEKTMPTDVTREECQYFLNLFYDLYGWKDEESSGHAPLAKSKNKLRYYAVLMKDWMNSVPLNRIIMNIIKYYEERGEYWDVNERLPFDGKDKRIINLIINELMRDIETNIRYKMKNYFTNYYLILCERLGEEHAGANWGDFLEYGTTDLKVIELQNIGLPRYLATFLLENHMESLKFENDILVSIDIEEIIANIDQGKAEYKEFMEKMALEINNNEDI</sequence>
<keyword evidence="3 7" id="KW-0347">Helicase</keyword>
<dbReference type="SMART" id="SM00490">
    <property type="entry name" value="HELICc"/>
    <property type="match status" value="1"/>
</dbReference>
<evidence type="ECO:0000256" key="3">
    <source>
        <dbReference type="ARBA" id="ARBA00022806"/>
    </source>
</evidence>
<dbReference type="PANTHER" id="PTHR47961:SF6">
    <property type="entry name" value="DNA-DIRECTED DNA POLYMERASE"/>
    <property type="match status" value="1"/>
</dbReference>
<dbReference type="InterPro" id="IPR027417">
    <property type="entry name" value="P-loop_NTPase"/>
</dbReference>
<dbReference type="OrthoDB" id="9815222at2"/>
<keyword evidence="1" id="KW-0547">Nucleotide-binding</keyword>
<dbReference type="GO" id="GO:0016787">
    <property type="term" value="F:hydrolase activity"/>
    <property type="evidence" value="ECO:0007669"/>
    <property type="project" value="UniProtKB-KW"/>
</dbReference>
<comment type="caution">
    <text evidence="7">The sequence shown here is derived from an EMBL/GenBank/DDBJ whole genome shotgun (WGS) entry which is preliminary data.</text>
</comment>
<dbReference type="PROSITE" id="PS51194">
    <property type="entry name" value="HELICASE_CTER"/>
    <property type="match status" value="1"/>
</dbReference>
<keyword evidence="4" id="KW-0067">ATP-binding</keyword>
<gene>
    <name evidence="7" type="ORF">F8153_12875</name>
</gene>
<evidence type="ECO:0000256" key="2">
    <source>
        <dbReference type="ARBA" id="ARBA00022801"/>
    </source>
</evidence>
<dbReference type="GO" id="GO:0004386">
    <property type="term" value="F:helicase activity"/>
    <property type="evidence" value="ECO:0007669"/>
    <property type="project" value="UniProtKB-KW"/>
</dbReference>
<dbReference type="SUPFAM" id="SSF52540">
    <property type="entry name" value="P-loop containing nucleoside triphosphate hydrolases"/>
    <property type="match status" value="1"/>
</dbReference>